<organism evidence="1 2">
    <name type="scientific">Chitinophaga rupis</name>
    <dbReference type="NCBI Taxonomy" id="573321"/>
    <lineage>
        <taxon>Bacteria</taxon>
        <taxon>Pseudomonadati</taxon>
        <taxon>Bacteroidota</taxon>
        <taxon>Chitinophagia</taxon>
        <taxon>Chitinophagales</taxon>
        <taxon>Chitinophagaceae</taxon>
        <taxon>Chitinophaga</taxon>
    </lineage>
</organism>
<protein>
    <recommendedName>
        <fullName evidence="3">DUF3826 domain-containing protein</fullName>
    </recommendedName>
</protein>
<proteinExistence type="predicted"/>
<dbReference type="EMBL" id="FOBB01000012">
    <property type="protein sequence ID" value="SEN70157.1"/>
    <property type="molecule type" value="Genomic_DNA"/>
</dbReference>
<dbReference type="Proteomes" id="UP000198984">
    <property type="component" value="Unassembled WGS sequence"/>
</dbReference>
<evidence type="ECO:0008006" key="3">
    <source>
        <dbReference type="Google" id="ProtNLM"/>
    </source>
</evidence>
<reference evidence="1 2" key="1">
    <citation type="submission" date="2016-10" db="EMBL/GenBank/DDBJ databases">
        <authorList>
            <person name="de Groot N.N."/>
        </authorList>
    </citation>
    <scope>NUCLEOTIDE SEQUENCE [LARGE SCALE GENOMIC DNA]</scope>
    <source>
        <strain evidence="1 2">DSM 21039</strain>
    </source>
</reference>
<dbReference type="Pfam" id="PF12875">
    <property type="entry name" value="DUF3826"/>
    <property type="match status" value="1"/>
</dbReference>
<dbReference type="AlphaFoldDB" id="A0A1H8IQ82"/>
<dbReference type="STRING" id="573321.SAMN04488505_11228"/>
<accession>A0A1H8IQ82</accession>
<evidence type="ECO:0000313" key="1">
    <source>
        <dbReference type="EMBL" id="SEN70157.1"/>
    </source>
</evidence>
<keyword evidence="2" id="KW-1185">Reference proteome</keyword>
<evidence type="ECO:0000313" key="2">
    <source>
        <dbReference type="Proteomes" id="UP000198984"/>
    </source>
</evidence>
<name>A0A1H8IQ82_9BACT</name>
<gene>
    <name evidence="1" type="ORF">SAMN04488505_11228</name>
</gene>
<sequence>MLATAPVVAQSAGADTAYVRVVTQRADKIVASMNMGNTAVSTQVRDIIAQQYQDLNKIQMERDTQVKAAKEELKDNKPALDTRLQGIEDATNKKLDALHQAYLAKLSAKLNPAQVDQVKDGMTYGVLPLTYGVYMDMLPNLTQQQKAQMMAWLVEAREHAMDAGSSEKKHAWFGKYKGRINNYLSAAGYNMKEVEADWKKRKGM</sequence>
<dbReference type="InterPro" id="IPR024284">
    <property type="entry name" value="DUF3826"/>
</dbReference>